<comment type="caution">
    <text evidence="1">The sequence shown here is derived from an EMBL/GenBank/DDBJ whole genome shotgun (WGS) entry which is preliminary data.</text>
</comment>
<gene>
    <name evidence="1" type="ORF">EDD29_8260</name>
</gene>
<accession>A0A3N1DAK9</accession>
<protein>
    <submittedName>
        <fullName evidence="1">Tetratricopeptide repeat protein</fullName>
    </submittedName>
</protein>
<keyword evidence="2" id="KW-1185">Reference proteome</keyword>
<name>A0A3N1DAK9_9ACTN</name>
<dbReference type="EMBL" id="RJKE01000001">
    <property type="protein sequence ID" value="ROO90529.1"/>
    <property type="molecule type" value="Genomic_DNA"/>
</dbReference>
<dbReference type="AlphaFoldDB" id="A0A3N1DAK9"/>
<dbReference type="RefSeq" id="WP_246053260.1">
    <property type="nucleotide sequence ID" value="NZ_RJKE01000001.1"/>
</dbReference>
<dbReference type="InterPro" id="IPR011990">
    <property type="entry name" value="TPR-like_helical_dom_sf"/>
</dbReference>
<dbReference type="SUPFAM" id="SSF48452">
    <property type="entry name" value="TPR-like"/>
    <property type="match status" value="1"/>
</dbReference>
<dbReference type="Proteomes" id="UP000272400">
    <property type="component" value="Unassembled WGS sequence"/>
</dbReference>
<organism evidence="1 2">
    <name type="scientific">Actinocorallia herbida</name>
    <dbReference type="NCBI Taxonomy" id="58109"/>
    <lineage>
        <taxon>Bacteria</taxon>
        <taxon>Bacillati</taxon>
        <taxon>Actinomycetota</taxon>
        <taxon>Actinomycetes</taxon>
        <taxon>Streptosporangiales</taxon>
        <taxon>Thermomonosporaceae</taxon>
        <taxon>Actinocorallia</taxon>
    </lineage>
</organism>
<dbReference type="Pfam" id="PF14559">
    <property type="entry name" value="TPR_19"/>
    <property type="match status" value="1"/>
</dbReference>
<evidence type="ECO:0000313" key="1">
    <source>
        <dbReference type="EMBL" id="ROO90529.1"/>
    </source>
</evidence>
<reference evidence="1 2" key="1">
    <citation type="submission" date="2018-11" db="EMBL/GenBank/DDBJ databases">
        <title>Sequencing the genomes of 1000 actinobacteria strains.</title>
        <authorList>
            <person name="Klenk H.-P."/>
        </authorList>
    </citation>
    <scope>NUCLEOTIDE SEQUENCE [LARGE SCALE GENOMIC DNA]</scope>
    <source>
        <strain evidence="1 2">DSM 44254</strain>
    </source>
</reference>
<proteinExistence type="predicted"/>
<dbReference type="Gene3D" id="1.25.40.10">
    <property type="entry name" value="Tetratricopeptide repeat domain"/>
    <property type="match status" value="1"/>
</dbReference>
<evidence type="ECO:0000313" key="2">
    <source>
        <dbReference type="Proteomes" id="UP000272400"/>
    </source>
</evidence>
<sequence length="186" mass="20327">MTHVTEGDLDDLEFDSLRTGDHRSAAVTFADWADNATTDEGLTRAMLLLRAGEQFQHAGEHSHAAEVYRRAIEDGGETYGDARVYLADALLKLGDNAGAIGLLAEIRESAPTDPEVFRSVAEILYEHGDLLGAHTWSTHGADLVLALPERTRGDAAESLEGLLRLRFRARVDLGRPEDEYDALLDA</sequence>